<protein>
    <submittedName>
        <fullName evidence="3">DUF2231 domain-containing protein</fullName>
    </submittedName>
</protein>
<keyword evidence="1" id="KW-1133">Transmembrane helix</keyword>
<sequence>MSSLAERRPYGSTHPAHAFLLAASVPAFLGATLGDIAYAKSYEVQWINFASWLIVGGLVFAVAALACGFAALLRPPWRSAGALAGFLVLLACCVLGVIDAFIHARDAWASMPAGLTLSVVVLVLAGIAAWIGFAGLRAGGPP</sequence>
<feature type="transmembrane region" description="Helical" evidence="1">
    <location>
        <begin position="114"/>
        <end position="136"/>
    </location>
</feature>
<reference evidence="4" key="1">
    <citation type="journal article" date="2019" name="Int. J. Syst. Evol. Microbiol.">
        <title>The Global Catalogue of Microorganisms (GCM) 10K type strain sequencing project: providing services to taxonomists for standard genome sequencing and annotation.</title>
        <authorList>
            <consortium name="The Broad Institute Genomics Platform"/>
            <consortium name="The Broad Institute Genome Sequencing Center for Infectious Disease"/>
            <person name="Wu L."/>
            <person name="Ma J."/>
        </authorList>
    </citation>
    <scope>NUCLEOTIDE SEQUENCE [LARGE SCALE GENOMIC DNA]</scope>
    <source>
        <strain evidence="4">KACC 11407</strain>
    </source>
</reference>
<evidence type="ECO:0000256" key="1">
    <source>
        <dbReference type="SAM" id="Phobius"/>
    </source>
</evidence>
<organism evidence="3 4">
    <name type="scientific">Lysobacter yangpyeongensis</name>
    <dbReference type="NCBI Taxonomy" id="346182"/>
    <lineage>
        <taxon>Bacteria</taxon>
        <taxon>Pseudomonadati</taxon>
        <taxon>Pseudomonadota</taxon>
        <taxon>Gammaproteobacteria</taxon>
        <taxon>Lysobacterales</taxon>
        <taxon>Lysobacteraceae</taxon>
        <taxon>Lysobacter</taxon>
    </lineage>
</organism>
<keyword evidence="4" id="KW-1185">Reference proteome</keyword>
<dbReference type="InterPro" id="IPR019251">
    <property type="entry name" value="DUF2231_TM"/>
</dbReference>
<feature type="transmembrane region" description="Helical" evidence="1">
    <location>
        <begin position="50"/>
        <end position="73"/>
    </location>
</feature>
<feature type="transmembrane region" description="Helical" evidence="1">
    <location>
        <begin position="80"/>
        <end position="102"/>
    </location>
</feature>
<comment type="caution">
    <text evidence="3">The sequence shown here is derived from an EMBL/GenBank/DDBJ whole genome shotgun (WGS) entry which is preliminary data.</text>
</comment>
<evidence type="ECO:0000313" key="3">
    <source>
        <dbReference type="EMBL" id="MFC5568742.1"/>
    </source>
</evidence>
<dbReference type="Pfam" id="PF09990">
    <property type="entry name" value="DUF2231"/>
    <property type="match status" value="1"/>
</dbReference>
<proteinExistence type="predicted"/>
<dbReference type="Proteomes" id="UP001596036">
    <property type="component" value="Unassembled WGS sequence"/>
</dbReference>
<evidence type="ECO:0000259" key="2">
    <source>
        <dbReference type="Pfam" id="PF09990"/>
    </source>
</evidence>
<evidence type="ECO:0000313" key="4">
    <source>
        <dbReference type="Proteomes" id="UP001596036"/>
    </source>
</evidence>
<gene>
    <name evidence="3" type="ORF">ACFPN1_01520</name>
</gene>
<name>A0ABW0SI80_9GAMM</name>
<keyword evidence="1" id="KW-0812">Transmembrane</keyword>
<feature type="domain" description="DUF2231" evidence="2">
    <location>
        <begin position="14"/>
        <end position="132"/>
    </location>
</feature>
<accession>A0ABW0SI80</accession>
<dbReference type="EMBL" id="JBHSNM010000001">
    <property type="protein sequence ID" value="MFC5568742.1"/>
    <property type="molecule type" value="Genomic_DNA"/>
</dbReference>
<keyword evidence="1" id="KW-0472">Membrane</keyword>
<dbReference type="RefSeq" id="WP_386752388.1">
    <property type="nucleotide sequence ID" value="NZ_JBHSNM010000001.1"/>
</dbReference>